<protein>
    <recommendedName>
        <fullName evidence="1">SOCS box domain-containing protein</fullName>
    </recommendedName>
</protein>
<proteinExistence type="predicted"/>
<dbReference type="Proteomes" id="UP000142477">
    <property type="component" value="Segment"/>
</dbReference>
<dbReference type="EMBL" id="KP728110">
    <property type="protein sequence ID" value="ALA62486.1"/>
    <property type="molecule type" value="Genomic_DNA"/>
</dbReference>
<dbReference type="GeneID" id="26122802"/>
<organism evidence="2 3">
    <name type="scientific">Turkeypox virus</name>
    <dbReference type="NCBI Taxonomy" id="336486"/>
    <lineage>
        <taxon>Viruses</taxon>
        <taxon>Varidnaviria</taxon>
        <taxon>Bamfordvirae</taxon>
        <taxon>Nucleocytoviricota</taxon>
        <taxon>Pokkesviricetes</taxon>
        <taxon>Chitovirales</taxon>
        <taxon>Poxviridae</taxon>
        <taxon>Chordopoxvirinae</taxon>
        <taxon>Avipoxvirus</taxon>
        <taxon>Avipoxvirus turkeypox</taxon>
    </lineage>
</organism>
<evidence type="ECO:0000313" key="3">
    <source>
        <dbReference type="Proteomes" id="UP000142477"/>
    </source>
</evidence>
<evidence type="ECO:0000313" key="2">
    <source>
        <dbReference type="EMBL" id="ALA62486.1"/>
    </source>
</evidence>
<sequence length="190" mass="22252">MAKKIDDIVYHKDLGILQKESIKSSRLYTEFELSKYVTIKYNLRFMINKVYNIIARTCKVTVDDNEERASFIVLFSLLGDDAPVKYIEMYFDKMYHGMKRKNVIIMESTNGNLIYDGMVIDKINKFIGVKVFTNNIITKRESISIIGRRMDTLKNICLEKICELVPPNNYDSLPVPARLVRCIKEFKDIW</sequence>
<name>A0A0M3PB60_9POXV</name>
<dbReference type="KEGG" id="vg:26122802"/>
<feature type="domain" description="SOCS box" evidence="1">
    <location>
        <begin position="152"/>
        <end position="186"/>
    </location>
</feature>
<accession>A0A0M3PB60</accession>
<reference evidence="2 3" key="1">
    <citation type="journal article" date="2015" name="Infect. Genet. Evol.">
        <title>Unique genomic organization of a novel Avipoxvirus detected in turkey (Meleagris gallopavo).</title>
        <authorList>
            <person name="Banyai K."/>
            <person name="Palya V."/>
            <person name="Denes B."/>
            <person name="Glavits R."/>
            <person name="Ivanics E."/>
            <person name="Horvath B."/>
            <person name="Farkas S.L."/>
            <person name="Marton S."/>
            <person name="Balint A."/>
            <person name="Gyuranecz M."/>
            <person name="Erdelyi K."/>
            <person name="Dan A."/>
        </authorList>
    </citation>
    <scope>NUCLEOTIDE SEQUENCE [LARGE SCALE GENOMIC DNA]</scope>
    <source>
        <strain evidence="2 3">TKPV-HU1124/2011</strain>
    </source>
</reference>
<dbReference type="PROSITE" id="PS50225">
    <property type="entry name" value="SOCS"/>
    <property type="match status" value="1"/>
</dbReference>
<dbReference type="InterPro" id="IPR001496">
    <property type="entry name" value="SOCS_box"/>
</dbReference>
<dbReference type="RefSeq" id="YP_009177133.1">
    <property type="nucleotide sequence ID" value="NC_028238.1"/>
</dbReference>
<evidence type="ECO:0000259" key="1">
    <source>
        <dbReference type="PROSITE" id="PS50225"/>
    </source>
</evidence>
<keyword evidence="3" id="KW-1185">Reference proteome</keyword>